<feature type="region of interest" description="Disordered" evidence="1">
    <location>
        <begin position="67"/>
        <end position="97"/>
    </location>
</feature>
<dbReference type="EMBL" id="CAEZTH010000105">
    <property type="protein sequence ID" value="CAB4567680.1"/>
    <property type="molecule type" value="Genomic_DNA"/>
</dbReference>
<dbReference type="AlphaFoldDB" id="A0A6J6DTY7"/>
<gene>
    <name evidence="3" type="ORF">UFOPK1639_00814</name>
</gene>
<evidence type="ECO:0000313" key="3">
    <source>
        <dbReference type="EMBL" id="CAB4567680.1"/>
    </source>
</evidence>
<feature type="transmembrane region" description="Helical" evidence="2">
    <location>
        <begin position="30"/>
        <end position="49"/>
    </location>
</feature>
<organism evidence="3">
    <name type="scientific">freshwater metagenome</name>
    <dbReference type="NCBI Taxonomy" id="449393"/>
    <lineage>
        <taxon>unclassified sequences</taxon>
        <taxon>metagenomes</taxon>
        <taxon>ecological metagenomes</taxon>
    </lineage>
</organism>
<dbReference type="InterPro" id="IPR025323">
    <property type="entry name" value="DUF4229"/>
</dbReference>
<dbReference type="Pfam" id="PF14012">
    <property type="entry name" value="DUF4229"/>
    <property type="match status" value="1"/>
</dbReference>
<keyword evidence="2" id="KW-1133">Transmembrane helix</keyword>
<protein>
    <submittedName>
        <fullName evidence="3">Unannotated protein</fullName>
    </submittedName>
</protein>
<sequence>MKNPWIVFIAARLGLFAGFLAIFLVLGFDWLYSSLVSGALALAVSLVFLQKQRDELSKEIYKKFGKDQNSATRDSDADLENRILDLEKDDNKPEGEK</sequence>
<feature type="transmembrane region" description="Helical" evidence="2">
    <location>
        <begin position="5"/>
        <end position="24"/>
    </location>
</feature>
<keyword evidence="2" id="KW-0812">Transmembrane</keyword>
<evidence type="ECO:0000256" key="1">
    <source>
        <dbReference type="SAM" id="MobiDB-lite"/>
    </source>
</evidence>
<name>A0A6J6DTY7_9ZZZZ</name>
<evidence type="ECO:0000256" key="2">
    <source>
        <dbReference type="SAM" id="Phobius"/>
    </source>
</evidence>
<proteinExistence type="predicted"/>
<feature type="compositionally biased region" description="Basic and acidic residues" evidence="1">
    <location>
        <begin position="73"/>
        <end position="97"/>
    </location>
</feature>
<reference evidence="3" key="1">
    <citation type="submission" date="2020-05" db="EMBL/GenBank/DDBJ databases">
        <authorList>
            <person name="Chiriac C."/>
            <person name="Salcher M."/>
            <person name="Ghai R."/>
            <person name="Kavagutti S V."/>
        </authorList>
    </citation>
    <scope>NUCLEOTIDE SEQUENCE</scope>
</reference>
<accession>A0A6J6DTY7</accession>
<keyword evidence="2" id="KW-0472">Membrane</keyword>